<dbReference type="RefSeq" id="WP_128217451.1">
    <property type="nucleotide sequence ID" value="NZ_RBZY01000020.1"/>
</dbReference>
<dbReference type="AlphaFoldDB" id="A0A3S3L9H0"/>
<dbReference type="OrthoDB" id="5070518at2"/>
<comment type="caution">
    <text evidence="1">The sequence shown here is derived from an EMBL/GenBank/DDBJ whole genome shotgun (WGS) entry which is preliminary data.</text>
</comment>
<dbReference type="PROSITE" id="PS51257">
    <property type="entry name" value="PROKAR_LIPOPROTEIN"/>
    <property type="match status" value="1"/>
</dbReference>
<evidence type="ECO:0000313" key="2">
    <source>
        <dbReference type="Proteomes" id="UP000285970"/>
    </source>
</evidence>
<sequence length="158" mass="17320">MIREVAASAVIGVLVLLAGCSLSEGPTYAEVRQETLDAMDEVVSLIPSHGRIERTPEYTPFSCSDSLLPSSGRGAFFTGHWNVAVADDFDIDGFIDRMPQVLPEWSEEDLGVPVKEPYIYLVRKTPRMTLSLQESELDGEKAIELLAMSRCGVEEPAS</sequence>
<reference evidence="1 2" key="1">
    <citation type="journal article" date="2018" name="Front. Microbiol.">
        <title>Novel Insights Into Bacterial Dimethylsulfoniopropionate Catabolism in the East China Sea.</title>
        <authorList>
            <person name="Liu J."/>
            <person name="Liu J."/>
            <person name="Zhang S.H."/>
            <person name="Liang J."/>
            <person name="Lin H."/>
            <person name="Song D."/>
            <person name="Yang G.P."/>
            <person name="Todd J.D."/>
            <person name="Zhang X.H."/>
        </authorList>
    </citation>
    <scope>NUCLEOTIDE SEQUENCE [LARGE SCALE GENOMIC DNA]</scope>
    <source>
        <strain evidence="1 2">ZYFD042</strain>
    </source>
</reference>
<protein>
    <recommendedName>
        <fullName evidence="3">Lipoprotein</fullName>
    </recommendedName>
</protein>
<gene>
    <name evidence="1" type="ORF">D8Y23_07040</name>
</gene>
<organism evidence="1 2">
    <name type="scientific">Microbacterium enclense</name>
    <dbReference type="NCBI Taxonomy" id="993073"/>
    <lineage>
        <taxon>Bacteria</taxon>
        <taxon>Bacillati</taxon>
        <taxon>Actinomycetota</taxon>
        <taxon>Actinomycetes</taxon>
        <taxon>Micrococcales</taxon>
        <taxon>Microbacteriaceae</taxon>
        <taxon>Microbacterium</taxon>
    </lineage>
</organism>
<name>A0A3S3L9H0_9MICO</name>
<proteinExistence type="predicted"/>
<accession>A0A3S3L9H0</accession>
<evidence type="ECO:0000313" key="1">
    <source>
        <dbReference type="EMBL" id="RWR19726.1"/>
    </source>
</evidence>
<evidence type="ECO:0008006" key="3">
    <source>
        <dbReference type="Google" id="ProtNLM"/>
    </source>
</evidence>
<dbReference type="EMBL" id="RBZY01000020">
    <property type="protein sequence ID" value="RWR19726.1"/>
    <property type="molecule type" value="Genomic_DNA"/>
</dbReference>
<dbReference type="Proteomes" id="UP000285970">
    <property type="component" value="Unassembled WGS sequence"/>
</dbReference>